<feature type="transmembrane region" description="Helical" evidence="2">
    <location>
        <begin position="27"/>
        <end position="48"/>
    </location>
</feature>
<keyword evidence="2" id="KW-0472">Membrane</keyword>
<keyword evidence="5" id="KW-1185">Reference proteome</keyword>
<evidence type="ECO:0000313" key="5">
    <source>
        <dbReference type="Proteomes" id="UP000293952"/>
    </source>
</evidence>
<name>A0A4Q4KJD5_9FLAO</name>
<keyword evidence="2" id="KW-1133">Transmembrane helix</keyword>
<reference evidence="4 5" key="1">
    <citation type="submission" date="2019-02" db="EMBL/GenBank/DDBJ databases">
        <title>Genome sequence of the sea-ice species Brumimicrobium glaciale.</title>
        <authorList>
            <person name="Bowman J.P."/>
        </authorList>
    </citation>
    <scope>NUCLEOTIDE SEQUENCE [LARGE SCALE GENOMIC DNA]</scope>
    <source>
        <strain evidence="4 5">IC156</strain>
    </source>
</reference>
<dbReference type="SUPFAM" id="SSF50939">
    <property type="entry name" value="Sialidases"/>
    <property type="match status" value="1"/>
</dbReference>
<dbReference type="Proteomes" id="UP000293952">
    <property type="component" value="Unassembled WGS sequence"/>
</dbReference>
<dbReference type="OrthoDB" id="9757947at2"/>
<dbReference type="InterPro" id="IPR052025">
    <property type="entry name" value="Xyloglucanase_GH74"/>
</dbReference>
<dbReference type="EMBL" id="SETE01000005">
    <property type="protein sequence ID" value="RYM33048.1"/>
    <property type="molecule type" value="Genomic_DNA"/>
</dbReference>
<dbReference type="Pfam" id="PF18962">
    <property type="entry name" value="Por_Secre_tail"/>
    <property type="match status" value="1"/>
</dbReference>
<feature type="domain" description="Secretion system C-terminal sorting" evidence="3">
    <location>
        <begin position="973"/>
        <end position="1048"/>
    </location>
</feature>
<evidence type="ECO:0000256" key="2">
    <source>
        <dbReference type="SAM" id="Phobius"/>
    </source>
</evidence>
<organism evidence="4 5">
    <name type="scientific">Brumimicrobium glaciale</name>
    <dbReference type="NCBI Taxonomy" id="200475"/>
    <lineage>
        <taxon>Bacteria</taxon>
        <taxon>Pseudomonadati</taxon>
        <taxon>Bacteroidota</taxon>
        <taxon>Flavobacteriia</taxon>
        <taxon>Flavobacteriales</taxon>
        <taxon>Crocinitomicaceae</taxon>
        <taxon>Brumimicrobium</taxon>
    </lineage>
</organism>
<dbReference type="NCBIfam" id="TIGR04183">
    <property type="entry name" value="Por_Secre_tail"/>
    <property type="match status" value="1"/>
</dbReference>
<sequence>MNFLLKLAPWNRCETESIIMNMKRNKLILGGLGVVAIAAAAMVTPSILGNDEGMRYSQDRGSLATVAGSNGFREWVKTTMIDVETGEAIESSKLNQILKQHQVANQTKALSVEWLELGPDNIGGRTRAILTDHVNTNTVWAGGVSGGLFKSENRANNWSRVETFPGGPFISSIAQDAGGNIYVATGSNDEAWDGQGLFVSPDDGATWQLVPGTANFSRINRVAATKSSPVVYFTNSAGLKKYTFGGTVEDVTSYGGNGSKTLAYSIDGKAIVVASINSETWVSTNWGQDFQKVSALGNVNGKITQSGFGRIEYAISTKKSNGTYSIYAATTSSNNQGQWISLDDGNTWHKHTAATPADISNGVIDYRNQGTYNSVVSFDPTDVDRVIVGGIDLHEWKKQINNPPSGGWNKISLWFTSPTSDLYVHADNHELKWDGSNRLFIGNDGGIGVSLDKGQTFYPANRGYNITQFYAFAYDKNGGVIGGTQDNGSLYNNLNNATYQEFRQVSGGDGFTAEISFFNPKVLITSIYYNAFYRSGDGGNTVNNFAPILPGYDVVGGLTSTDHPFHTQFHLGEYYDTDSEDSVIFIPRASYSVGETILVPSRASGDTIEYVTPTIVQYDDTLLYDPSLTVVEYEVEDTSGIIYDLGVYNYAHLPSSSGSTPPVVNDKIEVFVPNGPDTVVVAAVTPYNFYFGSNASGPGVTPFGKDTLRLGVAWDTLTVQDPYQSWFVFSTNKNNGEIWGTRDALRLSATTVKWVRLMDGIGNAGNLDVAFSRDLNNMYVTAGSAVYRLQGLGEVYTSDADFKDKLSIDQSSSATTKVLMRSGSFTGVGVNPNNADDVVAVQGFNGSVYRSSNATSAAPTMTQVGSQNGMAFYDVIIDRDDSNILFAATFAGASMSENGGSTWTDVSDPRFAGVPSYEVRQAWRTFAEGNRVPGKVFLGTFGRGIWSSNAVLNVSSNDPIKDVKKDKPFKLELYPNPARYNSTLVVDLKESNLLDIQFYNISGRLVKRIQKTDAHVGRNEIGFSASELPQGTYILRVQSGNQVENTKFVKM</sequence>
<dbReference type="InterPro" id="IPR015943">
    <property type="entry name" value="WD40/YVTN_repeat-like_dom_sf"/>
</dbReference>
<proteinExistence type="predicted"/>
<evidence type="ECO:0000256" key="1">
    <source>
        <dbReference type="ARBA" id="ARBA00022729"/>
    </source>
</evidence>
<keyword evidence="1" id="KW-0732">Signal</keyword>
<dbReference type="AlphaFoldDB" id="A0A4Q4KJD5"/>
<keyword evidence="2" id="KW-0812">Transmembrane</keyword>
<comment type="caution">
    <text evidence="4">The sequence shown here is derived from an EMBL/GenBank/DDBJ whole genome shotgun (WGS) entry which is preliminary data.</text>
</comment>
<protein>
    <submittedName>
        <fullName evidence="4">T9SS type A sorting domain-containing protein</fullName>
    </submittedName>
</protein>
<dbReference type="SUPFAM" id="SSF110296">
    <property type="entry name" value="Oligoxyloglucan reducing end-specific cellobiohydrolase"/>
    <property type="match status" value="1"/>
</dbReference>
<gene>
    <name evidence="4" type="ORF">ERX46_13435</name>
</gene>
<evidence type="ECO:0000313" key="4">
    <source>
        <dbReference type="EMBL" id="RYM33048.1"/>
    </source>
</evidence>
<dbReference type="Gene3D" id="2.130.10.10">
    <property type="entry name" value="YVTN repeat-like/Quinoprotein amine dehydrogenase"/>
    <property type="match status" value="2"/>
</dbReference>
<dbReference type="PANTHER" id="PTHR43739:SF5">
    <property type="entry name" value="EXO-ALPHA-SIALIDASE"/>
    <property type="match status" value="1"/>
</dbReference>
<dbReference type="PANTHER" id="PTHR43739">
    <property type="entry name" value="XYLOGLUCANASE (EUROFUNG)"/>
    <property type="match status" value="1"/>
</dbReference>
<dbReference type="InterPro" id="IPR036278">
    <property type="entry name" value="Sialidase_sf"/>
</dbReference>
<dbReference type="InterPro" id="IPR026444">
    <property type="entry name" value="Secre_tail"/>
</dbReference>
<dbReference type="GO" id="GO:0010411">
    <property type="term" value="P:xyloglucan metabolic process"/>
    <property type="evidence" value="ECO:0007669"/>
    <property type="project" value="TreeGrafter"/>
</dbReference>
<evidence type="ECO:0000259" key="3">
    <source>
        <dbReference type="Pfam" id="PF18962"/>
    </source>
</evidence>
<accession>A0A4Q4KJD5</accession>